<evidence type="ECO:0000313" key="2">
    <source>
        <dbReference type="EMBL" id="WAQ85614.1"/>
    </source>
</evidence>
<accession>A0ABY7CLS6</accession>
<evidence type="ECO:0000256" key="1">
    <source>
        <dbReference type="SAM" id="MobiDB-lite"/>
    </source>
</evidence>
<reference evidence="2" key="1">
    <citation type="submission" date="2022-10" db="EMBL/GenBank/DDBJ databases">
        <title>Puccinia triticina Genome sequencing and assembly.</title>
        <authorList>
            <person name="Li C."/>
        </authorList>
    </citation>
    <scope>NUCLEOTIDE SEQUENCE</scope>
    <source>
        <strain evidence="2">Pt15</strain>
    </source>
</reference>
<dbReference type="Proteomes" id="UP001164743">
    <property type="component" value="Chromosome 6A"/>
</dbReference>
<dbReference type="GeneID" id="77810822"/>
<organism evidence="2 3">
    <name type="scientific">Puccinia triticina</name>
    <dbReference type="NCBI Taxonomy" id="208348"/>
    <lineage>
        <taxon>Eukaryota</taxon>
        <taxon>Fungi</taxon>
        <taxon>Dikarya</taxon>
        <taxon>Basidiomycota</taxon>
        <taxon>Pucciniomycotina</taxon>
        <taxon>Pucciniomycetes</taxon>
        <taxon>Pucciniales</taxon>
        <taxon>Pucciniaceae</taxon>
        <taxon>Puccinia</taxon>
    </lineage>
</organism>
<evidence type="ECO:0000313" key="3">
    <source>
        <dbReference type="Proteomes" id="UP001164743"/>
    </source>
</evidence>
<keyword evidence="3" id="KW-1185">Reference proteome</keyword>
<protein>
    <submittedName>
        <fullName evidence="2">Uncharacterized protein</fullName>
    </submittedName>
</protein>
<name>A0ABY7CLS6_9BASI</name>
<sequence>MQRTAQQDTGQEEPTRRGNHPWEVVHSPETCPNSLQKIPQVSSPLPHLSPPPTQNSTLREPQKS</sequence>
<dbReference type="EMBL" id="CP110426">
    <property type="protein sequence ID" value="WAQ85614.1"/>
    <property type="molecule type" value="Genomic_DNA"/>
</dbReference>
<dbReference type="RefSeq" id="XP_053021169.1">
    <property type="nucleotide sequence ID" value="XM_053169927.1"/>
</dbReference>
<proteinExistence type="predicted"/>
<gene>
    <name evidence="2" type="ORF">PtA15_6A242</name>
</gene>
<feature type="region of interest" description="Disordered" evidence="1">
    <location>
        <begin position="1"/>
        <end position="64"/>
    </location>
</feature>
<feature type="compositionally biased region" description="Polar residues" evidence="1">
    <location>
        <begin position="54"/>
        <end position="64"/>
    </location>
</feature>
<feature type="compositionally biased region" description="Polar residues" evidence="1">
    <location>
        <begin position="30"/>
        <end position="41"/>
    </location>
</feature>